<gene>
    <name evidence="3" type="ORF">BET01_00930</name>
</gene>
<evidence type="ECO:0000313" key="4">
    <source>
        <dbReference type="Proteomes" id="UP000284277"/>
    </source>
</evidence>
<evidence type="ECO:0000313" key="3">
    <source>
        <dbReference type="EMBL" id="RKD34952.1"/>
    </source>
</evidence>
<organism evidence="3 4">
    <name type="scientific">Lacrimispora algidixylanolytica</name>
    <dbReference type="NCBI Taxonomy" id="94868"/>
    <lineage>
        <taxon>Bacteria</taxon>
        <taxon>Bacillati</taxon>
        <taxon>Bacillota</taxon>
        <taxon>Clostridia</taxon>
        <taxon>Lachnospirales</taxon>
        <taxon>Lachnospiraceae</taxon>
        <taxon>Lacrimispora</taxon>
    </lineage>
</organism>
<dbReference type="Pfam" id="PF06889">
    <property type="entry name" value="DUF1266"/>
    <property type="match status" value="1"/>
</dbReference>
<dbReference type="Proteomes" id="UP000284277">
    <property type="component" value="Unassembled WGS sequence"/>
</dbReference>
<name>A0A419TBZ1_9FIRM</name>
<reference evidence="3 4" key="1">
    <citation type="submission" date="2016-08" db="EMBL/GenBank/DDBJ databases">
        <title>A new outlook on sporulation: Clostridium algidixylanolyticum.</title>
        <authorList>
            <person name="Poppleton D.I."/>
            <person name="Gribaldo S."/>
        </authorList>
    </citation>
    <scope>NUCLEOTIDE SEQUENCE [LARGE SCALE GENOMIC DNA]</scope>
    <source>
        <strain evidence="3 4">SPL73</strain>
    </source>
</reference>
<comment type="caution">
    <text evidence="3">The sequence shown here is derived from an EMBL/GenBank/DDBJ whole genome shotgun (WGS) entry which is preliminary data.</text>
</comment>
<feature type="domain" description="DUF1266" evidence="1">
    <location>
        <begin position="152"/>
        <end position="274"/>
    </location>
</feature>
<evidence type="ECO:0000259" key="2">
    <source>
        <dbReference type="Pfam" id="PF26565"/>
    </source>
</evidence>
<feature type="domain" description="PH" evidence="2">
    <location>
        <begin position="313"/>
        <end position="482"/>
    </location>
</feature>
<dbReference type="InterPro" id="IPR058816">
    <property type="entry name" value="PH_39"/>
</dbReference>
<dbReference type="InterPro" id="IPR009677">
    <property type="entry name" value="DUF1266"/>
</dbReference>
<dbReference type="Pfam" id="PF26565">
    <property type="entry name" value="PH_39"/>
    <property type="match status" value="1"/>
</dbReference>
<evidence type="ECO:0000259" key="1">
    <source>
        <dbReference type="Pfam" id="PF06889"/>
    </source>
</evidence>
<proteinExistence type="predicted"/>
<dbReference type="AlphaFoldDB" id="A0A419TBZ1"/>
<dbReference type="EMBL" id="MCIA01000001">
    <property type="protein sequence ID" value="RKD34952.1"/>
    <property type="molecule type" value="Genomic_DNA"/>
</dbReference>
<sequence length="488" mass="55709">MIISYLKDEDNGVNNKYLILTAMYRFGMLSMEDKPSFDQIKDLLTTINPHTTFPGSKLIVKKALRDNFGITKQEEIAPVLDELIHYALADGVIYSALIDIYLHAPEQFVSMSREKAAVYFSTDEKLKGYIKPFAPMWEQFQLAEDPSVSQEKIKTSILEFFQLDNDGERQNLTGLFKKNKCWLSLAKGRSVAGFNLSRIISILSDATMVGFLLEKEAEELLNHYGAVTEALFDNWQTFLSSAVFGKQLMSAISGNFIMDSTSYVESCYKLAAHKGKLLELSGLWPESDMTSFCRCISEEYGVGLEESESHTGESEPRFAFSQTKILPVLVKYGVSYLLDQEMCELSYTVPVSETSSGNFYDMEALVKKKKFRHGSDEIPFMAHSRLLVTDRFIRLFEKKLFGSKLHVLPWTQKLQFSYELTKLDLIAFKVNDMTMFHLPRNYKKVGISKKEDVYLDKNKVLEYYSEDIKNAISAFSELNRVLGNKAYS</sequence>
<protein>
    <submittedName>
        <fullName evidence="3">Uncharacterized protein</fullName>
    </submittedName>
</protein>
<keyword evidence="4" id="KW-1185">Reference proteome</keyword>
<accession>A0A419TBZ1</accession>